<accession>A0A0J6I2I9</accession>
<dbReference type="Gene3D" id="3.40.50.80">
    <property type="entry name" value="Nucleotide-binding domain of ferredoxin-NADP reductase (FNR) module"/>
    <property type="match status" value="1"/>
</dbReference>
<dbReference type="CDD" id="cd00207">
    <property type="entry name" value="fer2"/>
    <property type="match status" value="1"/>
</dbReference>
<keyword evidence="5" id="KW-0479">Metal-binding</keyword>
<evidence type="ECO:0000259" key="10">
    <source>
        <dbReference type="PROSITE" id="PS51384"/>
    </source>
</evidence>
<protein>
    <submittedName>
        <fullName evidence="12">2Fe-2S iron-sulfur cluster binding domain-containing protein</fullName>
    </submittedName>
</protein>
<proteinExistence type="predicted"/>
<keyword evidence="8" id="KW-0411">Iron-sulfur</keyword>
<dbReference type="SUPFAM" id="SSF52343">
    <property type="entry name" value="Ferredoxin reductase-like, C-terminal NADP-linked domain"/>
    <property type="match status" value="1"/>
</dbReference>
<sequence>MIEVQVVSRKTEAQGICSYELARLDESPLPAFSAGSHIDVHLPDGLIRQYSLCNHPDERHRYLIGVLRDPASRGGSQHLHEQINTGDRLQISEPRNLFPLVHEARRSLLFAGGIGITPILCMAERLAHSNADFELHYCARSSDRAAFVERIRQSAFADRVFVHFDEQPETLMNAAQVLANPQPDLHLYVCGPAGFMQHVLDSARVQGWAEDRLHREYFAAAAIDSSHDGSFSVKVASSGQIIEIPADKTVVAVLESHGIDIPMSCEQGVCGTCLTNVLEGIPDHRDMFLTEEEQACNNQFTPCCSRSKSPLLVLDI</sequence>
<dbReference type="RefSeq" id="WP_048370212.1">
    <property type="nucleotide sequence ID" value="NZ_JYLD01000008.1"/>
</dbReference>
<evidence type="ECO:0000256" key="5">
    <source>
        <dbReference type="ARBA" id="ARBA00022723"/>
    </source>
</evidence>
<organism evidence="12 14">
    <name type="scientific">Pseudomonas helleri</name>
    <dbReference type="NCBI Taxonomy" id="1608996"/>
    <lineage>
        <taxon>Bacteria</taxon>
        <taxon>Pseudomonadati</taxon>
        <taxon>Pseudomonadota</taxon>
        <taxon>Gammaproteobacteria</taxon>
        <taxon>Pseudomonadales</taxon>
        <taxon>Pseudomonadaceae</taxon>
        <taxon>Pseudomonas</taxon>
    </lineage>
</organism>
<dbReference type="PROSITE" id="PS00197">
    <property type="entry name" value="2FE2S_FER_1"/>
    <property type="match status" value="1"/>
</dbReference>
<evidence type="ECO:0000259" key="9">
    <source>
        <dbReference type="PROSITE" id="PS51085"/>
    </source>
</evidence>
<dbReference type="GO" id="GO:0051537">
    <property type="term" value="F:2 iron, 2 sulfur cluster binding"/>
    <property type="evidence" value="ECO:0007669"/>
    <property type="project" value="UniProtKB-KW"/>
</dbReference>
<dbReference type="GO" id="GO:0046872">
    <property type="term" value="F:metal ion binding"/>
    <property type="evidence" value="ECO:0007669"/>
    <property type="project" value="UniProtKB-KW"/>
</dbReference>
<dbReference type="Proteomes" id="UP000441404">
    <property type="component" value="Unassembled WGS sequence"/>
</dbReference>
<dbReference type="InterPro" id="IPR039261">
    <property type="entry name" value="FNR_nucleotide-bd"/>
</dbReference>
<name>A0A0J6I2I9_9PSED</name>
<dbReference type="Pfam" id="PF00111">
    <property type="entry name" value="Fer2"/>
    <property type="match status" value="1"/>
</dbReference>
<evidence type="ECO:0000256" key="6">
    <source>
        <dbReference type="ARBA" id="ARBA00023002"/>
    </source>
</evidence>
<keyword evidence="7" id="KW-0408">Iron</keyword>
<dbReference type="PRINTS" id="PR00409">
    <property type="entry name" value="PHDIOXRDTASE"/>
</dbReference>
<dbReference type="EMBL" id="WIWI01000022">
    <property type="protein sequence ID" value="MQT89451.1"/>
    <property type="molecule type" value="Genomic_DNA"/>
</dbReference>
<evidence type="ECO:0000256" key="7">
    <source>
        <dbReference type="ARBA" id="ARBA00023004"/>
    </source>
</evidence>
<keyword evidence="2" id="KW-0285">Flavoprotein</keyword>
<dbReference type="PROSITE" id="PS51384">
    <property type="entry name" value="FAD_FR"/>
    <property type="match status" value="1"/>
</dbReference>
<evidence type="ECO:0000313" key="14">
    <source>
        <dbReference type="Proteomes" id="UP000489190"/>
    </source>
</evidence>
<dbReference type="InterPro" id="IPR054582">
    <property type="entry name" value="DmmA-like_N"/>
</dbReference>
<dbReference type="InterPro" id="IPR012675">
    <property type="entry name" value="Beta-grasp_dom_sf"/>
</dbReference>
<keyword evidence="6" id="KW-0560">Oxidoreductase</keyword>
<dbReference type="GO" id="GO:0016491">
    <property type="term" value="F:oxidoreductase activity"/>
    <property type="evidence" value="ECO:0007669"/>
    <property type="project" value="UniProtKB-KW"/>
</dbReference>
<dbReference type="Proteomes" id="UP000489190">
    <property type="component" value="Unassembled WGS sequence"/>
</dbReference>
<evidence type="ECO:0000256" key="1">
    <source>
        <dbReference type="ARBA" id="ARBA00001917"/>
    </source>
</evidence>
<dbReference type="InterPro" id="IPR006058">
    <property type="entry name" value="2Fe2S_fd_BS"/>
</dbReference>
<gene>
    <name evidence="12" type="ORF">GHO39_09940</name>
    <name evidence="11" type="ORF">GHO40_14710</name>
</gene>
<dbReference type="Pfam" id="PF22290">
    <property type="entry name" value="DmmA-like_N"/>
    <property type="match status" value="1"/>
</dbReference>
<dbReference type="PANTHER" id="PTHR47354:SF1">
    <property type="entry name" value="CARNITINE MONOOXYGENASE REDUCTASE SUBUNIT"/>
    <property type="match status" value="1"/>
</dbReference>
<dbReference type="InterPro" id="IPR050415">
    <property type="entry name" value="MRET"/>
</dbReference>
<dbReference type="CDD" id="cd06185">
    <property type="entry name" value="PDR_like"/>
    <property type="match status" value="1"/>
</dbReference>
<dbReference type="Gene3D" id="2.40.30.10">
    <property type="entry name" value="Translation factors"/>
    <property type="match status" value="1"/>
</dbReference>
<dbReference type="SUPFAM" id="SSF54292">
    <property type="entry name" value="2Fe-2S ferredoxin-like"/>
    <property type="match status" value="1"/>
</dbReference>
<dbReference type="FunFam" id="2.40.30.10:FF:000108">
    <property type="entry name" value="Vanillate O-demethylase oxidoreductase"/>
    <property type="match status" value="1"/>
</dbReference>
<evidence type="ECO:0000256" key="4">
    <source>
        <dbReference type="ARBA" id="ARBA00022714"/>
    </source>
</evidence>
<dbReference type="STRING" id="1608996.TU84_15005"/>
<dbReference type="EMBL" id="WIWJ01000024">
    <property type="protein sequence ID" value="MQT47959.1"/>
    <property type="molecule type" value="Genomic_DNA"/>
</dbReference>
<evidence type="ECO:0000256" key="8">
    <source>
        <dbReference type="ARBA" id="ARBA00023014"/>
    </source>
</evidence>
<feature type="domain" description="FAD-binding FR-type" evidence="10">
    <location>
        <begin position="1"/>
        <end position="101"/>
    </location>
</feature>
<keyword evidence="4" id="KW-0001">2Fe-2S</keyword>
<evidence type="ECO:0000313" key="11">
    <source>
        <dbReference type="EMBL" id="MQT47959.1"/>
    </source>
</evidence>
<evidence type="ECO:0000256" key="2">
    <source>
        <dbReference type="ARBA" id="ARBA00022630"/>
    </source>
</evidence>
<dbReference type="FunFam" id="3.10.20.30:FF:000034">
    <property type="entry name" value="Vanillate monooxygenase, oxidoreductase subunit"/>
    <property type="match status" value="1"/>
</dbReference>
<dbReference type="PROSITE" id="PS51085">
    <property type="entry name" value="2FE2S_FER_2"/>
    <property type="match status" value="1"/>
</dbReference>
<keyword evidence="3" id="KW-0288">FMN</keyword>
<reference evidence="13 14" key="1">
    <citation type="submission" date="2019-10" db="EMBL/GenBank/DDBJ databases">
        <title>Evaluation of single-gene subtyping targets for Pseudomonas.</title>
        <authorList>
            <person name="Reichler S.J."/>
            <person name="Orsi R.H."/>
            <person name="Wiedmann M."/>
            <person name="Martin N.H."/>
            <person name="Murphy S.I."/>
        </authorList>
    </citation>
    <scope>NUCLEOTIDE SEQUENCE [LARGE SCALE GENOMIC DNA]</scope>
    <source>
        <strain evidence="12 14">FSL R10-3254</strain>
        <strain evidence="11 13">FSL R10-3257</strain>
    </source>
</reference>
<dbReference type="SUPFAM" id="SSF63380">
    <property type="entry name" value="Riboflavin synthase domain-like"/>
    <property type="match status" value="1"/>
</dbReference>
<dbReference type="InterPro" id="IPR017938">
    <property type="entry name" value="Riboflavin_synthase-like_b-brl"/>
</dbReference>
<dbReference type="AlphaFoldDB" id="A0A0J6I2I9"/>
<dbReference type="InterPro" id="IPR036010">
    <property type="entry name" value="2Fe-2S_ferredoxin-like_sf"/>
</dbReference>
<dbReference type="InterPro" id="IPR001041">
    <property type="entry name" value="2Fe-2S_ferredoxin-type"/>
</dbReference>
<comment type="cofactor">
    <cofactor evidence="1">
        <name>FMN</name>
        <dbReference type="ChEBI" id="CHEBI:58210"/>
    </cofactor>
</comment>
<feature type="domain" description="2Fe-2S ferredoxin-type" evidence="9">
    <location>
        <begin position="231"/>
        <end position="316"/>
    </location>
</feature>
<evidence type="ECO:0000313" key="13">
    <source>
        <dbReference type="Proteomes" id="UP000441404"/>
    </source>
</evidence>
<comment type="caution">
    <text evidence="12">The sequence shown here is derived from an EMBL/GenBank/DDBJ whole genome shotgun (WGS) entry which is preliminary data.</text>
</comment>
<dbReference type="PANTHER" id="PTHR47354">
    <property type="entry name" value="NADH OXIDOREDUCTASE HCR"/>
    <property type="match status" value="1"/>
</dbReference>
<dbReference type="InterPro" id="IPR017927">
    <property type="entry name" value="FAD-bd_FR_type"/>
</dbReference>
<evidence type="ECO:0000256" key="3">
    <source>
        <dbReference type="ARBA" id="ARBA00022643"/>
    </source>
</evidence>
<evidence type="ECO:0000313" key="12">
    <source>
        <dbReference type="EMBL" id="MQT89451.1"/>
    </source>
</evidence>
<dbReference type="Gene3D" id="3.10.20.30">
    <property type="match status" value="1"/>
</dbReference>
<dbReference type="OrthoDB" id="9801223at2"/>